<dbReference type="InterPro" id="IPR025164">
    <property type="entry name" value="Toastrack_DUF4097"/>
</dbReference>
<keyword evidence="1" id="KW-0812">Transmembrane</keyword>
<dbReference type="PANTHER" id="PTHR34094:SF1">
    <property type="entry name" value="PROTEIN FAM185A"/>
    <property type="match status" value="1"/>
</dbReference>
<dbReference type="OrthoDB" id="2087566at2"/>
<evidence type="ECO:0000313" key="3">
    <source>
        <dbReference type="EMBL" id="RGS36205.1"/>
    </source>
</evidence>
<dbReference type="AlphaFoldDB" id="A0A412IGJ0"/>
<organism evidence="3 4">
    <name type="scientific">Coprococcus eutactus</name>
    <dbReference type="NCBI Taxonomy" id="33043"/>
    <lineage>
        <taxon>Bacteria</taxon>
        <taxon>Bacillati</taxon>
        <taxon>Bacillota</taxon>
        <taxon>Clostridia</taxon>
        <taxon>Lachnospirales</taxon>
        <taxon>Lachnospiraceae</taxon>
        <taxon>Coprococcus</taxon>
    </lineage>
</organism>
<dbReference type="PANTHER" id="PTHR34094">
    <property type="match status" value="1"/>
</dbReference>
<gene>
    <name evidence="3" type="ORF">DWX94_13120</name>
</gene>
<protein>
    <recommendedName>
        <fullName evidence="2">DUF4097 domain-containing protein</fullName>
    </recommendedName>
</protein>
<accession>A0A412IGJ0</accession>
<feature type="transmembrane region" description="Helical" evidence="1">
    <location>
        <begin position="7"/>
        <end position="28"/>
    </location>
</feature>
<keyword evidence="1" id="KW-0472">Membrane</keyword>
<evidence type="ECO:0000259" key="2">
    <source>
        <dbReference type="Pfam" id="PF13349"/>
    </source>
</evidence>
<dbReference type="EMBL" id="QRVK01000055">
    <property type="protein sequence ID" value="RGS36205.1"/>
    <property type="molecule type" value="Genomic_DNA"/>
</dbReference>
<dbReference type="Gene3D" id="2.160.20.120">
    <property type="match status" value="1"/>
</dbReference>
<name>A0A412IGJ0_9FIRM</name>
<feature type="domain" description="DUF4097" evidence="2">
    <location>
        <begin position="62"/>
        <end position="215"/>
    </location>
</feature>
<sequence>MSRTKKAVIVASVMIVAGIITIISAFAANGFSWPNVQINLKNMKSENIQYEKKTEYVKDGFKSIDIESSSDIDVMVKKAEGDADYVEYYDCTGLTHHVDVKDGVLKITADDTRNSAFNISLGVSTVAWPSVTVYLAGTEYEDIKIVTGSGDVDVEYYLAVKNIDIVTSSGDTGITGANADSITVKASSGCIKLDSVATEKLNLSANSGDLTLSDTVAADKAEFTTKSGDISSTNMKSDSVVCNASSGDITLSDSDAAVFTIETSSGDVSVDITSNKRFNYKTKTSSGDVDVPDSYVDAEGSCEIITSSGDIDVTKRD</sequence>
<dbReference type="Pfam" id="PF13349">
    <property type="entry name" value="DUF4097"/>
    <property type="match status" value="1"/>
</dbReference>
<evidence type="ECO:0000313" key="4">
    <source>
        <dbReference type="Proteomes" id="UP000283295"/>
    </source>
</evidence>
<evidence type="ECO:0000256" key="1">
    <source>
        <dbReference type="SAM" id="Phobius"/>
    </source>
</evidence>
<proteinExistence type="predicted"/>
<reference evidence="3 4" key="1">
    <citation type="submission" date="2018-08" db="EMBL/GenBank/DDBJ databases">
        <title>A genome reference for cultivated species of the human gut microbiota.</title>
        <authorList>
            <person name="Zou Y."/>
            <person name="Xue W."/>
            <person name="Luo G."/>
        </authorList>
    </citation>
    <scope>NUCLEOTIDE SEQUENCE [LARGE SCALE GENOMIC DNA]</scope>
    <source>
        <strain evidence="3 4">AF22-21</strain>
    </source>
</reference>
<dbReference type="Proteomes" id="UP000283295">
    <property type="component" value="Unassembled WGS sequence"/>
</dbReference>
<keyword evidence="1" id="KW-1133">Transmembrane helix</keyword>
<comment type="caution">
    <text evidence="3">The sequence shown here is derived from an EMBL/GenBank/DDBJ whole genome shotgun (WGS) entry which is preliminary data.</text>
</comment>